<organism evidence="3 4">
    <name type="scientific">Zestomonas insulae</name>
    <dbReference type="NCBI Taxonomy" id="2809017"/>
    <lineage>
        <taxon>Bacteria</taxon>
        <taxon>Pseudomonadati</taxon>
        <taxon>Pseudomonadota</taxon>
        <taxon>Gammaproteobacteria</taxon>
        <taxon>Pseudomonadales</taxon>
        <taxon>Pseudomonadaceae</taxon>
        <taxon>Zestomonas</taxon>
    </lineage>
</organism>
<dbReference type="Proteomes" id="UP000717995">
    <property type="component" value="Unassembled WGS sequence"/>
</dbReference>
<dbReference type="Pfam" id="PF17963">
    <property type="entry name" value="Big_9"/>
    <property type="match status" value="2"/>
</dbReference>
<dbReference type="RefSeq" id="WP_204913928.1">
    <property type="nucleotide sequence ID" value="NZ_JAFEUP010000001.1"/>
</dbReference>
<dbReference type="Gene3D" id="2.60.40.3440">
    <property type="match status" value="1"/>
</dbReference>
<gene>
    <name evidence="3" type="ORF">JQX08_00525</name>
</gene>
<accession>A0ABS2I7Q6</accession>
<feature type="chain" id="PRO_5047014891" evidence="2">
    <location>
        <begin position="22"/>
        <end position="736"/>
    </location>
</feature>
<keyword evidence="2" id="KW-0732">Signal</keyword>
<sequence length="736" mass="76079">MNKWPGLLCTVAALSIGQVMADLAAVDTGPYNLATGKYPVWYQDENNLSLELCQSRAVSSRAGGAPNAYMCTLIPDPGVYDDTLPMIFPGNWPGELFWFSAETEIPNNAAGYGLEVYVAAIEAAFSGGEVPVDGQQQSFARIRIRASIPVAGVYKVTHPYGVETITVTQTGRRGINMTRDIGIGAPGNFSGALTGDIGPFLQSVNGPYPERNPDTGVLESFVGDPNLVEPVIGSPNGTNFVKIEGPAGTIQTNVFSVTGKVFDSRPATALEMGRTTYRRTAQGTRLEVFAGSSNTSSLCFRESIALIGTPPSPCQTTMLSDNNGHFFAHNPAPAPLPPLVVVTASAPSGSTKPTSASSRVIDVVKVSNARYSWADKRLTIEARSSDEVAVPDLVVQGFGRMSKAGPVQTLTVNDLAQPPASVLVKSSAGGEDSEDVTVVGSAPEEPSNQPPVGLTDTASTSFGVPVTIAVLANDSDPDDNTPLSVTGLTPPPAGQGTVALNGTTTVVYTPPAVVNTPLSTSFTYRVQDNLGAQSAPVTVNVTVSPNQAPNVVNDTGATLGVPLTLAVLTNDADPEGNGPLTVINLTQPTRGTASTDGTSITYTPPAGVTAAFSTSFTYQARDSLGAVSAPATVTINVSPPPVVAENLAITTADVVARSNARHTFSVDGTSSLTTGNSITVTVQTTTGPVVIGSAVVPASGRWRLSATTTGLVLPATTTATIRSSFNNVRTVTLVNR</sequence>
<protein>
    <submittedName>
        <fullName evidence="3">Cadherin-like domain-containing protein</fullName>
    </submittedName>
</protein>
<reference evidence="3 4" key="1">
    <citation type="submission" date="2021-02" db="EMBL/GenBank/DDBJ databases">
        <authorList>
            <person name="Lee D.-H."/>
        </authorList>
    </citation>
    <scope>NUCLEOTIDE SEQUENCE [LARGE SCALE GENOMIC DNA]</scope>
    <source>
        <strain evidence="3 4">UL073</strain>
    </source>
</reference>
<evidence type="ECO:0000256" key="1">
    <source>
        <dbReference type="SAM" id="MobiDB-lite"/>
    </source>
</evidence>
<feature type="signal peptide" evidence="2">
    <location>
        <begin position="1"/>
        <end position="21"/>
    </location>
</feature>
<evidence type="ECO:0000313" key="4">
    <source>
        <dbReference type="Proteomes" id="UP000717995"/>
    </source>
</evidence>
<keyword evidence="4" id="KW-1185">Reference proteome</keyword>
<feature type="region of interest" description="Disordered" evidence="1">
    <location>
        <begin position="424"/>
        <end position="458"/>
    </location>
</feature>
<name>A0ABS2I7Q6_9GAMM</name>
<feature type="region of interest" description="Disordered" evidence="1">
    <location>
        <begin position="472"/>
        <end position="495"/>
    </location>
</feature>
<dbReference type="EMBL" id="JAFEUP010000001">
    <property type="protein sequence ID" value="MBM7059184.1"/>
    <property type="molecule type" value="Genomic_DNA"/>
</dbReference>
<evidence type="ECO:0000256" key="2">
    <source>
        <dbReference type="SAM" id="SignalP"/>
    </source>
</evidence>
<comment type="caution">
    <text evidence="3">The sequence shown here is derived from an EMBL/GenBank/DDBJ whole genome shotgun (WGS) entry which is preliminary data.</text>
</comment>
<evidence type="ECO:0000313" key="3">
    <source>
        <dbReference type="EMBL" id="MBM7059184.1"/>
    </source>
</evidence>
<proteinExistence type="predicted"/>